<dbReference type="EMBL" id="RBWX01000007">
    <property type="protein sequence ID" value="RKS91198.1"/>
    <property type="molecule type" value="Genomic_DNA"/>
</dbReference>
<dbReference type="RefSeq" id="WP_121047676.1">
    <property type="nucleotide sequence ID" value="NZ_AP018711.1"/>
</dbReference>
<accession>A0AAD1G130</accession>
<reference evidence="3 5" key="2">
    <citation type="submission" date="2018-10" db="EMBL/GenBank/DDBJ databases">
        <title>Genomic Encyclopedia of Type Strains, Phase IV (KMG-IV): sequencing the most valuable type-strain genomes for metagenomic binning, comparative biology and taxonomic classification.</title>
        <authorList>
            <person name="Goeker M."/>
        </authorList>
    </citation>
    <scope>NUCLEOTIDE SEQUENCE [LARGE SCALE GENOMIC DNA]</scope>
    <source>
        <strain evidence="3 5">DSM 19791</strain>
    </source>
</reference>
<evidence type="ECO:0000313" key="5">
    <source>
        <dbReference type="Proteomes" id="UP000276029"/>
    </source>
</evidence>
<keyword evidence="5" id="KW-1185">Reference proteome</keyword>
<dbReference type="Pfam" id="PF17820">
    <property type="entry name" value="PDZ_6"/>
    <property type="match status" value="1"/>
</dbReference>
<name>A0AAD1G130_SPHMI</name>
<organism evidence="2 4">
    <name type="scientific">Sphingosinicella microcystinivorans</name>
    <dbReference type="NCBI Taxonomy" id="335406"/>
    <lineage>
        <taxon>Bacteria</taxon>
        <taxon>Pseudomonadati</taxon>
        <taxon>Pseudomonadota</taxon>
        <taxon>Alphaproteobacteria</taxon>
        <taxon>Sphingomonadales</taxon>
        <taxon>Sphingosinicellaceae</taxon>
        <taxon>Sphingosinicella</taxon>
    </lineage>
</organism>
<evidence type="ECO:0000313" key="3">
    <source>
        <dbReference type="EMBL" id="RKS91198.1"/>
    </source>
</evidence>
<proteinExistence type="predicted"/>
<feature type="domain" description="PDZ" evidence="1">
    <location>
        <begin position="28"/>
        <end position="104"/>
    </location>
</feature>
<dbReference type="SUPFAM" id="SSF50156">
    <property type="entry name" value="PDZ domain-like"/>
    <property type="match status" value="1"/>
</dbReference>
<dbReference type="KEGG" id="smic:SmB9_18240"/>
<evidence type="ECO:0000313" key="2">
    <source>
        <dbReference type="EMBL" id="BBE34166.1"/>
    </source>
</evidence>
<dbReference type="Proteomes" id="UP000275727">
    <property type="component" value="Chromosome"/>
</dbReference>
<dbReference type="InterPro" id="IPR036034">
    <property type="entry name" value="PDZ_sf"/>
</dbReference>
<sequence>MIAHPSRAWITAGAAATLGLLLYAALGQSVINTGGSGALVPGLTFDNAVASEPALVVTSVGSGSIAAAAGVSVGDQVLAVDSLPMTSLDQVRQHLHNTPENMVLLRVLHDGAVRSVLIRRDGDRRYGAQNSAG</sequence>
<evidence type="ECO:0000313" key="4">
    <source>
        <dbReference type="Proteomes" id="UP000275727"/>
    </source>
</evidence>
<dbReference type="InterPro" id="IPR001478">
    <property type="entry name" value="PDZ"/>
</dbReference>
<dbReference type="EMBL" id="AP018711">
    <property type="protein sequence ID" value="BBE34166.1"/>
    <property type="molecule type" value="Genomic_DNA"/>
</dbReference>
<evidence type="ECO:0000259" key="1">
    <source>
        <dbReference type="PROSITE" id="PS50106"/>
    </source>
</evidence>
<dbReference type="Gene3D" id="2.30.42.10">
    <property type="match status" value="1"/>
</dbReference>
<dbReference type="InterPro" id="IPR041489">
    <property type="entry name" value="PDZ_6"/>
</dbReference>
<dbReference type="AlphaFoldDB" id="A0AAD1G130"/>
<gene>
    <name evidence="3" type="ORF">DFR51_0753</name>
    <name evidence="2" type="ORF">SmB9_18240</name>
</gene>
<dbReference type="PROSITE" id="PS50106">
    <property type="entry name" value="PDZ"/>
    <property type="match status" value="1"/>
</dbReference>
<dbReference type="Proteomes" id="UP000276029">
    <property type="component" value="Unassembled WGS sequence"/>
</dbReference>
<protein>
    <submittedName>
        <fullName evidence="3">PDZ domain-containing protein</fullName>
    </submittedName>
</protein>
<reference evidence="2 4" key="1">
    <citation type="submission" date="2018-06" db="EMBL/GenBank/DDBJ databases">
        <title>Complete Genome Sequence of the Microcystin-Degrading Bacterium Sphingosinicella microcystinivorans Strain B-9.</title>
        <authorList>
            <person name="Jin H."/>
            <person name="Nishizawa T."/>
            <person name="Guo Y."/>
            <person name="Nishizawa A."/>
            <person name="Park H."/>
            <person name="Kato H."/>
            <person name="Tsuji K."/>
            <person name="Harada K."/>
        </authorList>
    </citation>
    <scope>NUCLEOTIDE SEQUENCE [LARGE SCALE GENOMIC DNA]</scope>
    <source>
        <strain evidence="2 4">B9</strain>
    </source>
</reference>
<dbReference type="SMART" id="SM00228">
    <property type="entry name" value="PDZ"/>
    <property type="match status" value="1"/>
</dbReference>